<dbReference type="InterPro" id="IPR045584">
    <property type="entry name" value="Pilin-like"/>
</dbReference>
<evidence type="ECO:0000313" key="2">
    <source>
        <dbReference type="EMBL" id="OHA06755.1"/>
    </source>
</evidence>
<dbReference type="Proteomes" id="UP000177982">
    <property type="component" value="Unassembled WGS sequence"/>
</dbReference>
<dbReference type="InterPro" id="IPR012902">
    <property type="entry name" value="N_methyl_site"/>
</dbReference>
<name>A0A1G2L511_9BACT</name>
<evidence type="ECO:0000256" key="1">
    <source>
        <dbReference type="SAM" id="Phobius"/>
    </source>
</evidence>
<keyword evidence="1" id="KW-0812">Transmembrane</keyword>
<feature type="transmembrane region" description="Helical" evidence="1">
    <location>
        <begin position="6"/>
        <end position="30"/>
    </location>
</feature>
<dbReference type="NCBIfam" id="TIGR02532">
    <property type="entry name" value="IV_pilin_GFxxxE"/>
    <property type="match status" value="1"/>
</dbReference>
<evidence type="ECO:0000313" key="3">
    <source>
        <dbReference type="Proteomes" id="UP000177982"/>
    </source>
</evidence>
<gene>
    <name evidence="2" type="ORF">A2934_01120</name>
</gene>
<dbReference type="EMBL" id="MHQO01000024">
    <property type="protein sequence ID" value="OHA06755.1"/>
    <property type="molecule type" value="Genomic_DNA"/>
</dbReference>
<comment type="caution">
    <text evidence="2">The sequence shown here is derived from an EMBL/GenBank/DDBJ whole genome shotgun (WGS) entry which is preliminary data.</text>
</comment>
<dbReference type="AlphaFoldDB" id="A0A1G2L511"/>
<protein>
    <recommendedName>
        <fullName evidence="4">General secretion pathway GspH domain-containing protein</fullName>
    </recommendedName>
</protein>
<sequence>MKAFTIVEILISIAVVGVLVAIVMAGLSSFRESTNLTRARDIVFQTLKNARIQTLASDSASSFGVRFASTSITLFMGNGYNPSDASNKEAILPVLAEISSVGFEGTTSAEIYFRRLTGEPSNTGTITLRSARNEDKILMIEIFSSGLITAP</sequence>
<proteinExistence type="predicted"/>
<accession>A0A1G2L511</accession>
<keyword evidence="1" id="KW-1133">Transmembrane helix</keyword>
<keyword evidence="1" id="KW-0472">Membrane</keyword>
<dbReference type="Gene3D" id="3.30.700.10">
    <property type="entry name" value="Glycoprotein, Type 4 Pilin"/>
    <property type="match status" value="1"/>
</dbReference>
<evidence type="ECO:0008006" key="4">
    <source>
        <dbReference type="Google" id="ProtNLM"/>
    </source>
</evidence>
<dbReference type="SUPFAM" id="SSF54523">
    <property type="entry name" value="Pili subunits"/>
    <property type="match status" value="1"/>
</dbReference>
<reference evidence="2 3" key="1">
    <citation type="journal article" date="2016" name="Nat. Commun.">
        <title>Thousands of microbial genomes shed light on interconnected biogeochemical processes in an aquifer system.</title>
        <authorList>
            <person name="Anantharaman K."/>
            <person name="Brown C.T."/>
            <person name="Hug L.A."/>
            <person name="Sharon I."/>
            <person name="Castelle C.J."/>
            <person name="Probst A.J."/>
            <person name="Thomas B.C."/>
            <person name="Singh A."/>
            <person name="Wilkins M.J."/>
            <person name="Karaoz U."/>
            <person name="Brodie E.L."/>
            <person name="Williams K.H."/>
            <person name="Hubbard S.S."/>
            <person name="Banfield J.F."/>
        </authorList>
    </citation>
    <scope>NUCLEOTIDE SEQUENCE [LARGE SCALE GENOMIC DNA]</scope>
</reference>
<organism evidence="2 3">
    <name type="scientific">Candidatus Sungbacteria bacterium RIFCSPLOWO2_01_FULL_47_10</name>
    <dbReference type="NCBI Taxonomy" id="1802276"/>
    <lineage>
        <taxon>Bacteria</taxon>
        <taxon>Candidatus Sungiibacteriota</taxon>
    </lineage>
</organism>